<feature type="region of interest" description="Disordered" evidence="1">
    <location>
        <begin position="154"/>
        <end position="201"/>
    </location>
</feature>
<gene>
    <name evidence="2" type="ORF">S01H1_16971</name>
</gene>
<proteinExistence type="predicted"/>
<accession>X0RZE5</accession>
<feature type="compositionally biased region" description="Pro residues" evidence="1">
    <location>
        <begin position="249"/>
        <end position="261"/>
    </location>
</feature>
<dbReference type="EMBL" id="BARS01008962">
    <property type="protein sequence ID" value="GAF68371.1"/>
    <property type="molecule type" value="Genomic_DNA"/>
</dbReference>
<dbReference type="InterPro" id="IPR038713">
    <property type="entry name" value="Terminase_Gp1_N_sf"/>
</dbReference>
<dbReference type="Gene3D" id="1.10.10.1400">
    <property type="entry name" value="Terminase, small subunit, N-terminal DNA-binding domain, HTH motif"/>
    <property type="match status" value="1"/>
</dbReference>
<dbReference type="AlphaFoldDB" id="X0RZE5"/>
<reference evidence="2" key="1">
    <citation type="journal article" date="2014" name="Front. Microbiol.">
        <title>High frequency of phylogenetically diverse reductive dehalogenase-homologous genes in deep subseafloor sedimentary metagenomes.</title>
        <authorList>
            <person name="Kawai M."/>
            <person name="Futagami T."/>
            <person name="Toyoda A."/>
            <person name="Takaki Y."/>
            <person name="Nishi S."/>
            <person name="Hori S."/>
            <person name="Arai W."/>
            <person name="Tsubouchi T."/>
            <person name="Morono Y."/>
            <person name="Uchiyama I."/>
            <person name="Ito T."/>
            <person name="Fujiyama A."/>
            <person name="Inagaki F."/>
            <person name="Takami H."/>
        </authorList>
    </citation>
    <scope>NUCLEOTIDE SEQUENCE</scope>
    <source>
        <strain evidence="2">Expedition CK06-06</strain>
    </source>
</reference>
<evidence type="ECO:0000313" key="2">
    <source>
        <dbReference type="EMBL" id="GAF68371.1"/>
    </source>
</evidence>
<comment type="caution">
    <text evidence="2">The sequence shown here is derived from an EMBL/GenBank/DDBJ whole genome shotgun (WGS) entry which is preliminary data.</text>
</comment>
<feature type="compositionally biased region" description="Low complexity" evidence="1">
    <location>
        <begin position="269"/>
        <end position="278"/>
    </location>
</feature>
<organism evidence="2">
    <name type="scientific">marine sediment metagenome</name>
    <dbReference type="NCBI Taxonomy" id="412755"/>
    <lineage>
        <taxon>unclassified sequences</taxon>
        <taxon>metagenomes</taxon>
        <taxon>ecological metagenomes</taxon>
    </lineage>
</organism>
<name>X0RZE5_9ZZZZ</name>
<evidence type="ECO:0000256" key="1">
    <source>
        <dbReference type="SAM" id="MobiDB-lite"/>
    </source>
</evidence>
<sequence>MRPTGITAKTWQRLSVKAKAFLLEYFKSGNAVKAYQDAGYVTGKDEVEEVRLRRRAYSVLKGRRVSDARLEHARHSEELEEARKQYQLDWIVSEHERLMKVAEIAGDLATATRNLELIGRTRGAYADVVQVDAGRRRDYTEAERIEARRIAGLLIQGEGTNPPSTPSPPSPQDDEGQLPRQEKSEESSEAEPESGAGGEGMTLVTCKVCGEIYPSDEYLSCPGHYHAAQVRVLAERGQDRGQDGDEEPGPQPVQLPDPAPVPDHDQEPVEPQVPVLVGEVEEDEPAPVLARAGESGYA</sequence>
<feature type="region of interest" description="Disordered" evidence="1">
    <location>
        <begin position="237"/>
        <end position="298"/>
    </location>
</feature>
<evidence type="ECO:0008006" key="3">
    <source>
        <dbReference type="Google" id="ProtNLM"/>
    </source>
</evidence>
<protein>
    <recommendedName>
        <fullName evidence="3">Terminase small subunit</fullName>
    </recommendedName>
</protein>